<dbReference type="InterPro" id="IPR002187">
    <property type="entry name" value="N-reg_PII"/>
</dbReference>
<dbReference type="AlphaFoldDB" id="A0A1F4SN27"/>
<dbReference type="SMART" id="SM00938">
    <property type="entry name" value="P-II"/>
    <property type="match status" value="1"/>
</dbReference>
<dbReference type="PANTHER" id="PTHR30115">
    <property type="entry name" value="NITROGEN REGULATORY PROTEIN P-II"/>
    <property type="match status" value="1"/>
</dbReference>
<dbReference type="GO" id="GO:0006808">
    <property type="term" value="P:regulation of nitrogen utilization"/>
    <property type="evidence" value="ECO:0007669"/>
    <property type="project" value="InterPro"/>
</dbReference>
<dbReference type="Gene3D" id="3.30.70.120">
    <property type="match status" value="1"/>
</dbReference>
<dbReference type="EMBL" id="MEUB01000035">
    <property type="protein sequence ID" value="OGC21841.1"/>
    <property type="molecule type" value="Genomic_DNA"/>
</dbReference>
<dbReference type="InterPro" id="IPR017918">
    <property type="entry name" value="N-reg_PII_CS"/>
</dbReference>
<evidence type="ECO:0000256" key="1">
    <source>
        <dbReference type="PIRSR" id="PIRSR602187-50"/>
    </source>
</evidence>
<evidence type="ECO:0000313" key="3">
    <source>
        <dbReference type="EMBL" id="OGC21841.1"/>
    </source>
</evidence>
<comment type="caution">
    <text evidence="3">The sequence shown here is derived from an EMBL/GenBank/DDBJ whole genome shotgun (WGS) entry which is preliminary data.</text>
</comment>
<evidence type="ECO:0000313" key="4">
    <source>
        <dbReference type="Proteomes" id="UP000178417"/>
    </source>
</evidence>
<dbReference type="PRINTS" id="PR00340">
    <property type="entry name" value="PIIGLNB"/>
</dbReference>
<dbReference type="Proteomes" id="UP000178417">
    <property type="component" value="Unassembled WGS sequence"/>
</dbReference>
<dbReference type="GO" id="GO:0005524">
    <property type="term" value="F:ATP binding"/>
    <property type="evidence" value="ECO:0007669"/>
    <property type="project" value="TreeGrafter"/>
</dbReference>
<name>A0A1F4SN27_UNCSA</name>
<dbReference type="GO" id="GO:0030234">
    <property type="term" value="F:enzyme regulator activity"/>
    <property type="evidence" value="ECO:0007669"/>
    <property type="project" value="InterPro"/>
</dbReference>
<protein>
    <submittedName>
        <fullName evidence="3">Transcriptional regulator</fullName>
    </submittedName>
</protein>
<reference evidence="3 4" key="1">
    <citation type="journal article" date="2016" name="Nat. Commun.">
        <title>Thousands of microbial genomes shed light on interconnected biogeochemical processes in an aquifer system.</title>
        <authorList>
            <person name="Anantharaman K."/>
            <person name="Brown C.T."/>
            <person name="Hug L.A."/>
            <person name="Sharon I."/>
            <person name="Castelle C.J."/>
            <person name="Probst A.J."/>
            <person name="Thomas B.C."/>
            <person name="Singh A."/>
            <person name="Wilkins M.J."/>
            <person name="Karaoz U."/>
            <person name="Brodie E.L."/>
            <person name="Williams K.H."/>
            <person name="Hubbard S.S."/>
            <person name="Banfield J.F."/>
        </authorList>
    </citation>
    <scope>NUCLEOTIDE SEQUENCE [LARGE SCALE GENOMIC DNA]</scope>
</reference>
<dbReference type="PROSITE" id="PS51343">
    <property type="entry name" value="PII_GLNB_DOM"/>
    <property type="match status" value="1"/>
</dbReference>
<gene>
    <name evidence="3" type="ORF">A2310_00975</name>
</gene>
<dbReference type="InterPro" id="IPR015867">
    <property type="entry name" value="N-reg_PII/ATP_PRibTrfase_C"/>
</dbReference>
<dbReference type="GO" id="GO:0005829">
    <property type="term" value="C:cytosol"/>
    <property type="evidence" value="ECO:0007669"/>
    <property type="project" value="TreeGrafter"/>
</dbReference>
<dbReference type="Pfam" id="PF00543">
    <property type="entry name" value="P-II"/>
    <property type="match status" value="1"/>
</dbReference>
<sequence length="114" mass="12737">MSFKKIEAIIRSEKLEEVRIALEAEGFVGMTVTEVKGRGTQKGIVLEWRAGEYRVEFLPKLKVEVIVDDFDCERAISAIEKSARTGQPGDGKIFVSPVENIIRVRTGERGDKAI</sequence>
<accession>A0A1F4SN27</accession>
<dbReference type="InterPro" id="IPR011322">
    <property type="entry name" value="N-reg_PII-like_a/b"/>
</dbReference>
<organism evidence="3 4">
    <name type="scientific">candidate division WOR-1 bacterium RIFOXYB2_FULL_37_13</name>
    <dbReference type="NCBI Taxonomy" id="1802579"/>
    <lineage>
        <taxon>Bacteria</taxon>
        <taxon>Bacillati</taxon>
        <taxon>Saganbacteria</taxon>
    </lineage>
</organism>
<dbReference type="SUPFAM" id="SSF54913">
    <property type="entry name" value="GlnB-like"/>
    <property type="match status" value="1"/>
</dbReference>
<dbReference type="PROSITE" id="PS00638">
    <property type="entry name" value="PII_GLNB_CTER"/>
    <property type="match status" value="1"/>
</dbReference>
<proteinExistence type="inferred from homology"/>
<dbReference type="PANTHER" id="PTHR30115:SF11">
    <property type="entry name" value="NITROGEN REGULATORY PROTEIN P-II HOMOLOG"/>
    <property type="match status" value="1"/>
</dbReference>
<evidence type="ECO:0000256" key="2">
    <source>
        <dbReference type="RuleBase" id="RU003936"/>
    </source>
</evidence>
<comment type="similarity">
    <text evidence="2">Belongs to the P(II) protein family.</text>
</comment>
<keyword evidence="1" id="KW-0597">Phosphoprotein</keyword>
<feature type="modified residue" description="O-UMP-tyrosine" evidence="1">
    <location>
        <position position="53"/>
    </location>
</feature>
<dbReference type="STRING" id="1802579.A2310_00975"/>